<feature type="transmembrane region" description="Helical" evidence="1">
    <location>
        <begin position="89"/>
        <end position="107"/>
    </location>
</feature>
<evidence type="ECO:0000313" key="3">
    <source>
        <dbReference type="Proteomes" id="UP001596025"/>
    </source>
</evidence>
<proteinExistence type="predicted"/>
<dbReference type="Proteomes" id="UP001596025">
    <property type="component" value="Unassembled WGS sequence"/>
</dbReference>
<dbReference type="RefSeq" id="WP_387989875.1">
    <property type="nucleotide sequence ID" value="NZ_JBHSGR010000015.1"/>
</dbReference>
<dbReference type="EMBL" id="JBHSGR010000015">
    <property type="protein sequence ID" value="MFC4694579.1"/>
    <property type="molecule type" value="Genomic_DNA"/>
</dbReference>
<evidence type="ECO:0008006" key="4">
    <source>
        <dbReference type="Google" id="ProtNLM"/>
    </source>
</evidence>
<organism evidence="2 3">
    <name type="scientific">Geodermatophilus arenarius</name>
    <dbReference type="NCBI Taxonomy" id="1137990"/>
    <lineage>
        <taxon>Bacteria</taxon>
        <taxon>Bacillati</taxon>
        <taxon>Actinomycetota</taxon>
        <taxon>Actinomycetes</taxon>
        <taxon>Geodermatophilales</taxon>
        <taxon>Geodermatophilaceae</taxon>
        <taxon>Geodermatophilus</taxon>
    </lineage>
</organism>
<keyword evidence="1" id="KW-1133">Transmembrane helix</keyword>
<name>A0ABV9LKC4_9ACTN</name>
<evidence type="ECO:0000313" key="2">
    <source>
        <dbReference type="EMBL" id="MFC4694579.1"/>
    </source>
</evidence>
<accession>A0ABV9LKC4</accession>
<keyword evidence="1" id="KW-0472">Membrane</keyword>
<feature type="transmembrane region" description="Helical" evidence="1">
    <location>
        <begin position="147"/>
        <end position="169"/>
    </location>
</feature>
<comment type="caution">
    <text evidence="2">The sequence shown here is derived from an EMBL/GenBank/DDBJ whole genome shotgun (WGS) entry which is preliminary data.</text>
</comment>
<sequence>MEATRPDAAGAEAYDPAAWHDLAVAAVGATAALTGLLFVAVSINLGRILAFPTLPRRAAATLVLLVALLAAGVFVLVPGQPVPALAAELAGTGVLLAVGGAAELVRVPAEADAPRARRVLAAGLVLLPAGALLAAALSLVLGAGGGLYWLVGALVGGIAASCLNAWVLLVEIQR</sequence>
<reference evidence="3" key="1">
    <citation type="journal article" date="2019" name="Int. J. Syst. Evol. Microbiol.">
        <title>The Global Catalogue of Microorganisms (GCM) 10K type strain sequencing project: providing services to taxonomists for standard genome sequencing and annotation.</title>
        <authorList>
            <consortium name="The Broad Institute Genomics Platform"/>
            <consortium name="The Broad Institute Genome Sequencing Center for Infectious Disease"/>
            <person name="Wu L."/>
            <person name="Ma J."/>
        </authorList>
    </citation>
    <scope>NUCLEOTIDE SEQUENCE [LARGE SCALE GENOMIC DNA]</scope>
    <source>
        <strain evidence="3">CCUG 62763</strain>
    </source>
</reference>
<feature type="transmembrane region" description="Helical" evidence="1">
    <location>
        <begin position="22"/>
        <end position="46"/>
    </location>
</feature>
<keyword evidence="3" id="KW-1185">Reference proteome</keyword>
<feature type="transmembrane region" description="Helical" evidence="1">
    <location>
        <begin position="58"/>
        <end position="77"/>
    </location>
</feature>
<feature type="transmembrane region" description="Helical" evidence="1">
    <location>
        <begin position="119"/>
        <end position="141"/>
    </location>
</feature>
<keyword evidence="1" id="KW-0812">Transmembrane</keyword>
<gene>
    <name evidence="2" type="ORF">ACFO3M_14360</name>
</gene>
<evidence type="ECO:0000256" key="1">
    <source>
        <dbReference type="SAM" id="Phobius"/>
    </source>
</evidence>
<protein>
    <recommendedName>
        <fullName evidence="4">Modulator of FtsH protease</fullName>
    </recommendedName>
</protein>